<sequence>MFLSGAGAEPEHDQKTYTNHDVHEDLNPVTSDTVLKDQEGHAINATGQDGVKKAQAATIVWSRKALLLVYGLIFLIFFINSFQQQTSNNLTVYVTSSFTQVYLIPTVGIVSTIVAGVIKLPVAKLMDIFGRPQGYVFMLTCAVLGLILMAACTNIETYAAAQVFYWVGFNGIGYVLDVFIADTSSLQWRALLFAFTTSPYIATTFAGPAAAQSFLETSGWRWGYGVYAILVPVISAPFLWVFWYNQRLARKQGILVAAREASGRKWAESLAHYFVEFDVVGILLICAGFSLFLLPFSLATSSAQQWRSGHIIAMLVIGFVLLIAFGVWEKFFAKKAFLPFHYLSDRTVLGSCLLPMTTWISFYCWDGYFNPYLQTVHNLSITNAGYVANIYNLGSCFWALVVGVLIRYSGRFKWIALAAVPFEILGTGLMIHFREAHFGIGYVVMTQIFIAFAGGTLVIAQEIAIMAAVGPANIAVALALQGLFASVGGAIGSSISGAIWTNTFYKYLVANLPQETVGNATMIYSSITTQLLYPPGDPTRIVIDEGYVYAQKYMCIAGTGILSLCFIWVLMWKDYQVKDFKAPPGAKVI</sequence>
<comment type="subcellular location">
    <subcellularLocation>
        <location evidence="1">Membrane</location>
        <topology evidence="1">Multi-pass membrane protein</topology>
    </subcellularLocation>
</comment>
<proteinExistence type="predicted"/>
<feature type="transmembrane region" description="Helical" evidence="6">
    <location>
        <begin position="222"/>
        <end position="243"/>
    </location>
</feature>
<dbReference type="SUPFAM" id="SSF103473">
    <property type="entry name" value="MFS general substrate transporter"/>
    <property type="match status" value="1"/>
</dbReference>
<dbReference type="InterPro" id="IPR036259">
    <property type="entry name" value="MFS_trans_sf"/>
</dbReference>
<organism evidence="7 8">
    <name type="scientific">Zasmidium cellare</name>
    <name type="common">Wine cellar mold</name>
    <name type="synonym">Racodium cellare</name>
    <dbReference type="NCBI Taxonomy" id="395010"/>
    <lineage>
        <taxon>Eukaryota</taxon>
        <taxon>Fungi</taxon>
        <taxon>Dikarya</taxon>
        <taxon>Ascomycota</taxon>
        <taxon>Pezizomycotina</taxon>
        <taxon>Dothideomycetes</taxon>
        <taxon>Dothideomycetidae</taxon>
        <taxon>Mycosphaerellales</taxon>
        <taxon>Mycosphaerellaceae</taxon>
        <taxon>Zasmidium</taxon>
    </lineage>
</organism>
<feature type="transmembrane region" description="Helical" evidence="6">
    <location>
        <begin position="472"/>
        <end position="500"/>
    </location>
</feature>
<evidence type="ECO:0000256" key="5">
    <source>
        <dbReference type="SAM" id="MobiDB-lite"/>
    </source>
</evidence>
<evidence type="ECO:0000313" key="8">
    <source>
        <dbReference type="Proteomes" id="UP001305779"/>
    </source>
</evidence>
<evidence type="ECO:0000256" key="6">
    <source>
        <dbReference type="SAM" id="Phobius"/>
    </source>
</evidence>
<feature type="transmembrane region" description="Helical" evidence="6">
    <location>
        <begin position="348"/>
        <end position="368"/>
    </location>
</feature>
<dbReference type="InterPro" id="IPR011701">
    <property type="entry name" value="MFS"/>
</dbReference>
<feature type="transmembrane region" description="Helical" evidence="6">
    <location>
        <begin position="65"/>
        <end position="82"/>
    </location>
</feature>
<dbReference type="PANTHER" id="PTHR23501">
    <property type="entry name" value="MAJOR FACILITATOR SUPERFAMILY"/>
    <property type="match status" value="1"/>
</dbReference>
<dbReference type="PANTHER" id="PTHR23501:SF107">
    <property type="entry name" value="TRANSPORTER, PUTATIVE (AFU_ORTHOLOGUE AFUA_7G04730)-RELATED"/>
    <property type="match status" value="1"/>
</dbReference>
<evidence type="ECO:0000256" key="4">
    <source>
        <dbReference type="ARBA" id="ARBA00023136"/>
    </source>
</evidence>
<feature type="transmembrane region" description="Helical" evidence="6">
    <location>
        <begin position="550"/>
        <end position="571"/>
    </location>
</feature>
<comment type="caution">
    <text evidence="7">The sequence shown here is derived from an EMBL/GenBank/DDBJ whole genome shotgun (WGS) entry which is preliminary data.</text>
</comment>
<dbReference type="EMBL" id="JAXOVC010000001">
    <property type="protein sequence ID" value="KAK4507534.1"/>
    <property type="molecule type" value="Genomic_DNA"/>
</dbReference>
<dbReference type="Pfam" id="PF07690">
    <property type="entry name" value="MFS_1"/>
    <property type="match status" value="1"/>
</dbReference>
<protein>
    <submittedName>
        <fullName evidence="7">Uncharacterized protein</fullName>
    </submittedName>
</protein>
<accession>A0ABR0F0S3</accession>
<dbReference type="Gene3D" id="1.20.1250.20">
    <property type="entry name" value="MFS general substrate transporter like domains"/>
    <property type="match status" value="2"/>
</dbReference>
<feature type="compositionally biased region" description="Basic and acidic residues" evidence="5">
    <location>
        <begin position="9"/>
        <end position="25"/>
    </location>
</feature>
<keyword evidence="3 6" id="KW-1133">Transmembrane helix</keyword>
<reference evidence="7 8" key="1">
    <citation type="journal article" date="2023" name="G3 (Bethesda)">
        <title>A chromosome-level genome assembly of Zasmidium syzygii isolated from banana leaves.</title>
        <authorList>
            <person name="van Westerhoven A.C."/>
            <person name="Mehrabi R."/>
            <person name="Talebi R."/>
            <person name="Steentjes M.B.F."/>
            <person name="Corcolon B."/>
            <person name="Chong P.A."/>
            <person name="Kema G.H.J."/>
            <person name="Seidl M.F."/>
        </authorList>
    </citation>
    <scope>NUCLEOTIDE SEQUENCE [LARGE SCALE GENOMIC DNA]</scope>
    <source>
        <strain evidence="7 8">P124</strain>
    </source>
</reference>
<feature type="transmembrane region" description="Helical" evidence="6">
    <location>
        <begin position="308"/>
        <end position="328"/>
    </location>
</feature>
<feature type="transmembrane region" description="Helical" evidence="6">
    <location>
        <begin position="439"/>
        <end position="460"/>
    </location>
</feature>
<feature type="transmembrane region" description="Helical" evidence="6">
    <location>
        <begin position="388"/>
        <end position="407"/>
    </location>
</feature>
<gene>
    <name evidence="7" type="ORF">PRZ48_001269</name>
</gene>
<feature type="transmembrane region" description="Helical" evidence="6">
    <location>
        <begin position="163"/>
        <end position="181"/>
    </location>
</feature>
<dbReference type="Proteomes" id="UP001305779">
    <property type="component" value="Unassembled WGS sequence"/>
</dbReference>
<evidence type="ECO:0000256" key="3">
    <source>
        <dbReference type="ARBA" id="ARBA00022989"/>
    </source>
</evidence>
<evidence type="ECO:0000313" key="7">
    <source>
        <dbReference type="EMBL" id="KAK4507534.1"/>
    </source>
</evidence>
<feature type="transmembrane region" description="Helical" evidence="6">
    <location>
        <begin position="273"/>
        <end position="296"/>
    </location>
</feature>
<keyword evidence="8" id="KW-1185">Reference proteome</keyword>
<feature type="transmembrane region" description="Helical" evidence="6">
    <location>
        <begin position="188"/>
        <end position="210"/>
    </location>
</feature>
<feature type="region of interest" description="Disordered" evidence="5">
    <location>
        <begin position="1"/>
        <end position="25"/>
    </location>
</feature>
<feature type="transmembrane region" description="Helical" evidence="6">
    <location>
        <begin position="102"/>
        <end position="122"/>
    </location>
</feature>
<name>A0ABR0F0S3_ZASCE</name>
<evidence type="ECO:0000256" key="1">
    <source>
        <dbReference type="ARBA" id="ARBA00004141"/>
    </source>
</evidence>
<evidence type="ECO:0000256" key="2">
    <source>
        <dbReference type="ARBA" id="ARBA00022692"/>
    </source>
</evidence>
<keyword evidence="2 6" id="KW-0812">Transmembrane</keyword>
<keyword evidence="4 6" id="KW-0472">Membrane</keyword>
<feature type="transmembrane region" description="Helical" evidence="6">
    <location>
        <begin position="134"/>
        <end position="151"/>
    </location>
</feature>